<proteinExistence type="inferred from homology"/>
<evidence type="ECO:0000259" key="11">
    <source>
        <dbReference type="PROSITE" id="PS51883"/>
    </source>
</evidence>
<dbReference type="Gene3D" id="2.70.210.12">
    <property type="entry name" value="GTP1/OBG domain"/>
    <property type="match status" value="1"/>
</dbReference>
<evidence type="ECO:0000256" key="2">
    <source>
        <dbReference type="ARBA" id="ARBA00022490"/>
    </source>
</evidence>
<comment type="subunit">
    <text evidence="8">Monomer.</text>
</comment>
<dbReference type="EMBL" id="CP017174">
    <property type="protein sequence ID" value="QDE66830.1"/>
    <property type="molecule type" value="Genomic_DNA"/>
</dbReference>
<feature type="compositionally biased region" description="Low complexity" evidence="9">
    <location>
        <begin position="365"/>
        <end position="385"/>
    </location>
</feature>
<comment type="cofactor">
    <cofactor evidence="8">
        <name>Mg(2+)</name>
        <dbReference type="ChEBI" id="CHEBI:18420"/>
    </cofactor>
</comment>
<dbReference type="GO" id="GO:0000287">
    <property type="term" value="F:magnesium ion binding"/>
    <property type="evidence" value="ECO:0007669"/>
    <property type="project" value="InterPro"/>
</dbReference>
<sequence>MKFVDEVRIFVKAGDGGNGSVSFRREKYIERGGPNGGDGGNGGSVVFVADPQLTTLLDYRYQQHHRAKNGEHGMGSDCNGRAAEDMVLKVPVGTLVKDAHTEELLVDLSEDGQRWVAAKGGRGGLGNMNFATSTRQTPRFAQDGTKGEELTLRLELKLLADVGLLGFPNAGKSTFISRVSRARPKVADYPFTTLVPNLGMVQYKDGLSFVMADIPGIIEGASEGVGLGHQFLRHVERCKVLIHLIDMGAEGEGRAPLHDFDVLNAELGKYSPELASKPQVVAANKLDLPDAQARLEGFTEALRARGIRVYPVSCATGEGMQPLMDSVAEVLFTGRTEKLHVEIPAKAARAGKAKAKAAEKKAPARKAGAAAATRSATKTSAAAKKAVTKKAPARKAGAATKTSAAAKKAPARKAGAAAKTSAVRKVGTAAAKKAATKTAPARKSGTAPVKKSAAKKASASKSGASGKATAKKASASKRGSSGKAGGKKSSAATKRAPARKSGGGRS</sequence>
<dbReference type="NCBIfam" id="NF008954">
    <property type="entry name" value="PRK12296.1"/>
    <property type="match status" value="1"/>
</dbReference>
<feature type="binding site" evidence="8">
    <location>
        <position position="173"/>
    </location>
    <ligand>
        <name>Mg(2+)</name>
        <dbReference type="ChEBI" id="CHEBI:18420"/>
    </ligand>
</feature>
<protein>
    <recommendedName>
        <fullName evidence="8">GTPase Obg</fullName>
        <ecNumber evidence="8">3.6.5.-</ecNumber>
    </recommendedName>
    <alternativeName>
        <fullName evidence="8">GTP-binding protein Obg</fullName>
    </alternativeName>
</protein>
<feature type="binding site" evidence="8">
    <location>
        <begin position="284"/>
        <end position="287"/>
    </location>
    <ligand>
        <name>GTP</name>
        <dbReference type="ChEBI" id="CHEBI:37565"/>
    </ligand>
</feature>
<dbReference type="NCBIfam" id="TIGR02729">
    <property type="entry name" value="Obg_CgtA"/>
    <property type="match status" value="1"/>
</dbReference>
<keyword evidence="5 8" id="KW-0378">Hydrolase</keyword>
<feature type="binding site" evidence="8">
    <location>
        <begin position="166"/>
        <end position="173"/>
    </location>
    <ligand>
        <name>GTP</name>
        <dbReference type="ChEBI" id="CHEBI:37565"/>
    </ligand>
</feature>
<feature type="binding site" evidence="8">
    <location>
        <position position="193"/>
    </location>
    <ligand>
        <name>Mg(2+)</name>
        <dbReference type="ChEBI" id="CHEBI:18420"/>
    </ligand>
</feature>
<dbReference type="PROSITE" id="PS51710">
    <property type="entry name" value="G_OBG"/>
    <property type="match status" value="1"/>
</dbReference>
<dbReference type="PROSITE" id="PS00905">
    <property type="entry name" value="GTP1_OBG"/>
    <property type="match status" value="1"/>
</dbReference>
<dbReference type="AlphaFoldDB" id="A0AAE6FWS0"/>
<keyword evidence="7 8" id="KW-0342">GTP-binding</keyword>
<dbReference type="InterPro" id="IPR036726">
    <property type="entry name" value="GTP1_OBG_dom_sf"/>
</dbReference>
<evidence type="ECO:0000256" key="1">
    <source>
        <dbReference type="ARBA" id="ARBA00007699"/>
    </source>
</evidence>
<gene>
    <name evidence="8" type="primary">obg</name>
    <name evidence="12" type="ORF">BHS09_07265</name>
</gene>
<feature type="binding site" evidence="8">
    <location>
        <begin position="313"/>
        <end position="315"/>
    </location>
    <ligand>
        <name>GTP</name>
        <dbReference type="ChEBI" id="CHEBI:37565"/>
    </ligand>
</feature>
<keyword evidence="6 8" id="KW-0460">Magnesium</keyword>
<dbReference type="InterPro" id="IPR031167">
    <property type="entry name" value="G_OBG"/>
</dbReference>
<dbReference type="GO" id="GO:0005525">
    <property type="term" value="F:GTP binding"/>
    <property type="evidence" value="ECO:0007669"/>
    <property type="project" value="UniProtKB-UniRule"/>
</dbReference>
<dbReference type="FunFam" id="2.70.210.12:FF:000001">
    <property type="entry name" value="GTPase Obg"/>
    <property type="match status" value="1"/>
</dbReference>
<feature type="domain" description="Obg" evidence="11">
    <location>
        <begin position="1"/>
        <end position="159"/>
    </location>
</feature>
<dbReference type="Pfam" id="PF01926">
    <property type="entry name" value="MMR_HSR1"/>
    <property type="match status" value="1"/>
</dbReference>
<dbReference type="InterPro" id="IPR006074">
    <property type="entry name" value="GTP1-OBG_CS"/>
</dbReference>
<dbReference type="EC" id="3.6.5.-" evidence="8"/>
<accession>A0AAE6FWS0</accession>
<keyword evidence="2 8" id="KW-0963">Cytoplasm</keyword>
<dbReference type="InterPro" id="IPR006169">
    <property type="entry name" value="GTP1_OBG_dom"/>
</dbReference>
<dbReference type="SUPFAM" id="SSF82051">
    <property type="entry name" value="Obg GTP-binding protein N-terminal domain"/>
    <property type="match status" value="1"/>
</dbReference>
<dbReference type="PANTHER" id="PTHR11702:SF31">
    <property type="entry name" value="MITOCHONDRIAL RIBOSOME-ASSOCIATED GTPASE 2"/>
    <property type="match status" value="1"/>
</dbReference>
<evidence type="ECO:0000256" key="5">
    <source>
        <dbReference type="ARBA" id="ARBA00022801"/>
    </source>
</evidence>
<dbReference type="InterPro" id="IPR045086">
    <property type="entry name" value="OBG_GTPase"/>
</dbReference>
<comment type="similarity">
    <text evidence="1 8">Belongs to the TRAFAC class OBG-HflX-like GTPase superfamily. OBG GTPase family.</text>
</comment>
<dbReference type="GO" id="GO:0042254">
    <property type="term" value="P:ribosome biogenesis"/>
    <property type="evidence" value="ECO:0007669"/>
    <property type="project" value="UniProtKB-UniRule"/>
</dbReference>
<dbReference type="Gene3D" id="3.40.50.300">
    <property type="entry name" value="P-loop containing nucleotide triphosphate hydrolases"/>
    <property type="match status" value="1"/>
</dbReference>
<evidence type="ECO:0000256" key="3">
    <source>
        <dbReference type="ARBA" id="ARBA00022723"/>
    </source>
</evidence>
<feature type="binding site" evidence="8">
    <location>
        <begin position="213"/>
        <end position="216"/>
    </location>
    <ligand>
        <name>GTP</name>
        <dbReference type="ChEBI" id="CHEBI:37565"/>
    </ligand>
</feature>
<dbReference type="Pfam" id="PF01018">
    <property type="entry name" value="GTP1_OBG"/>
    <property type="match status" value="1"/>
</dbReference>
<evidence type="ECO:0000256" key="6">
    <source>
        <dbReference type="ARBA" id="ARBA00022842"/>
    </source>
</evidence>
<reference evidence="12 13" key="1">
    <citation type="journal article" date="2019" name="Science">
        <title>Social genes are selection hotspots in kin groups of a soil microbe.</title>
        <authorList>
            <person name="Wielgoss S."/>
            <person name="Wolfensberger R."/>
            <person name="Sun L."/>
            <person name="Fiegna F."/>
            <person name="Velicer G.J."/>
        </authorList>
    </citation>
    <scope>NUCLEOTIDE SEQUENCE [LARGE SCALE GENOMIC DNA]</scope>
    <source>
        <strain evidence="12 13">MC3.5.9c15</strain>
    </source>
</reference>
<evidence type="ECO:0000256" key="8">
    <source>
        <dbReference type="HAMAP-Rule" id="MF_01454"/>
    </source>
</evidence>
<comment type="subcellular location">
    <subcellularLocation>
        <location evidence="8">Cytoplasm</location>
    </subcellularLocation>
</comment>
<name>A0AAE6FWS0_MYXXA</name>
<dbReference type="PANTHER" id="PTHR11702">
    <property type="entry name" value="DEVELOPMENTALLY REGULATED GTP-BINDING PROTEIN-RELATED"/>
    <property type="match status" value="1"/>
</dbReference>
<feature type="compositionally biased region" description="Low complexity" evidence="9">
    <location>
        <begin position="428"/>
        <end position="439"/>
    </location>
</feature>
<dbReference type="CDD" id="cd01898">
    <property type="entry name" value="Obg"/>
    <property type="match status" value="1"/>
</dbReference>
<evidence type="ECO:0000313" key="13">
    <source>
        <dbReference type="Proteomes" id="UP000320179"/>
    </source>
</evidence>
<dbReference type="RefSeq" id="WP_140788533.1">
    <property type="nucleotide sequence ID" value="NZ_CP017170.1"/>
</dbReference>
<dbReference type="HAMAP" id="MF_01454">
    <property type="entry name" value="GTPase_Obg"/>
    <property type="match status" value="1"/>
</dbReference>
<evidence type="ECO:0000256" key="7">
    <source>
        <dbReference type="ARBA" id="ARBA00023134"/>
    </source>
</evidence>
<dbReference type="NCBIfam" id="NF008956">
    <property type="entry name" value="PRK12299.1"/>
    <property type="match status" value="1"/>
</dbReference>
<feature type="binding site" evidence="8">
    <location>
        <begin position="191"/>
        <end position="195"/>
    </location>
    <ligand>
        <name>GTP</name>
        <dbReference type="ChEBI" id="CHEBI:37565"/>
    </ligand>
</feature>
<dbReference type="Proteomes" id="UP000320179">
    <property type="component" value="Chromosome"/>
</dbReference>
<dbReference type="PROSITE" id="PS51883">
    <property type="entry name" value="OBG"/>
    <property type="match status" value="1"/>
</dbReference>
<evidence type="ECO:0000313" key="12">
    <source>
        <dbReference type="EMBL" id="QDE66830.1"/>
    </source>
</evidence>
<evidence type="ECO:0000256" key="9">
    <source>
        <dbReference type="SAM" id="MobiDB-lite"/>
    </source>
</evidence>
<keyword evidence="4 8" id="KW-0547">Nucleotide-binding</keyword>
<keyword evidence="3 8" id="KW-0479">Metal-binding</keyword>
<dbReference type="GO" id="GO:0005737">
    <property type="term" value="C:cytoplasm"/>
    <property type="evidence" value="ECO:0007669"/>
    <property type="project" value="UniProtKB-SubCell"/>
</dbReference>
<feature type="compositionally biased region" description="Low complexity" evidence="9">
    <location>
        <begin position="455"/>
        <end position="495"/>
    </location>
</feature>
<feature type="region of interest" description="Disordered" evidence="9">
    <location>
        <begin position="354"/>
        <end position="506"/>
    </location>
</feature>
<dbReference type="NCBIfam" id="NF008955">
    <property type="entry name" value="PRK12297.1"/>
    <property type="match status" value="1"/>
</dbReference>
<evidence type="ECO:0000259" key="10">
    <source>
        <dbReference type="PROSITE" id="PS51710"/>
    </source>
</evidence>
<dbReference type="SUPFAM" id="SSF52540">
    <property type="entry name" value="P-loop containing nucleoside triphosphate hydrolases"/>
    <property type="match status" value="1"/>
</dbReference>
<dbReference type="InterPro" id="IPR006073">
    <property type="entry name" value="GTP-bd"/>
</dbReference>
<dbReference type="GO" id="GO:0003924">
    <property type="term" value="F:GTPase activity"/>
    <property type="evidence" value="ECO:0007669"/>
    <property type="project" value="UniProtKB-UniRule"/>
</dbReference>
<dbReference type="InterPro" id="IPR027417">
    <property type="entry name" value="P-loop_NTPase"/>
</dbReference>
<dbReference type="PRINTS" id="PR00326">
    <property type="entry name" value="GTP1OBG"/>
</dbReference>
<evidence type="ECO:0000256" key="4">
    <source>
        <dbReference type="ARBA" id="ARBA00022741"/>
    </source>
</evidence>
<dbReference type="GO" id="GO:0043022">
    <property type="term" value="F:ribosome binding"/>
    <property type="evidence" value="ECO:0007669"/>
    <property type="project" value="UniProtKB-ARBA"/>
</dbReference>
<dbReference type="InterPro" id="IPR014100">
    <property type="entry name" value="GTP-bd_Obg/CgtA"/>
</dbReference>
<feature type="compositionally biased region" description="Low complexity" evidence="9">
    <location>
        <begin position="394"/>
        <end position="421"/>
    </location>
</feature>
<comment type="function">
    <text evidence="8">An essential GTPase which binds GTP, GDP and possibly (p)ppGpp with moderate affinity, with high nucleotide exchange rates and a fairly low GTP hydrolysis rate. Plays a role in control of the cell cycle, stress response, ribosome biogenesis and in those bacteria that undergo differentiation, in morphogenesis control.</text>
</comment>
<organism evidence="12 13">
    <name type="scientific">Myxococcus xanthus</name>
    <dbReference type="NCBI Taxonomy" id="34"/>
    <lineage>
        <taxon>Bacteria</taxon>
        <taxon>Pseudomonadati</taxon>
        <taxon>Myxococcota</taxon>
        <taxon>Myxococcia</taxon>
        <taxon>Myxococcales</taxon>
        <taxon>Cystobacterineae</taxon>
        <taxon>Myxococcaceae</taxon>
        <taxon>Myxococcus</taxon>
    </lineage>
</organism>
<feature type="domain" description="OBG-type G" evidence="10">
    <location>
        <begin position="160"/>
        <end position="332"/>
    </location>
</feature>